<evidence type="ECO:0000256" key="3">
    <source>
        <dbReference type="ARBA" id="ARBA00022737"/>
    </source>
</evidence>
<dbReference type="Pfam" id="PF07974">
    <property type="entry name" value="EGF_2"/>
    <property type="match status" value="1"/>
</dbReference>
<feature type="disulfide bond" evidence="5">
    <location>
        <begin position="115"/>
        <end position="124"/>
    </location>
</feature>
<dbReference type="Gene3D" id="2.10.25.10">
    <property type="entry name" value="Laminin"/>
    <property type="match status" value="3"/>
</dbReference>
<keyword evidence="1 5" id="KW-0245">EGF-like domain</keyword>
<proteinExistence type="predicted"/>
<evidence type="ECO:0000259" key="7">
    <source>
        <dbReference type="PROSITE" id="PS50026"/>
    </source>
</evidence>
<feature type="compositionally biased region" description="Polar residues" evidence="6">
    <location>
        <begin position="154"/>
        <end position="163"/>
    </location>
</feature>
<evidence type="ECO:0000256" key="1">
    <source>
        <dbReference type="ARBA" id="ARBA00022536"/>
    </source>
</evidence>
<feature type="disulfide bond" evidence="5">
    <location>
        <begin position="45"/>
        <end position="62"/>
    </location>
</feature>
<sequence>MVPDLCYNGGDCYLLDNGTFACDCPPTFTGLFCETEPLSACANYCHNEGHCNVTTGNSVPRCYCKPPWSGPRCKTLNETAANVEPKECTNLPGGNYCNRPNGSCDFINGKVICRCRSTHTGRRCETQLGQPPLTSTQPPMTSQSTTSSGDTMRPPTTSPLTHPSGLRCNQNSCGNGGSCYNTGNTFFCFCPPQFIGPRCETPKQ</sequence>
<accession>A0A816B6A6</accession>
<reference evidence="9" key="1">
    <citation type="submission" date="2021-02" db="EMBL/GenBank/DDBJ databases">
        <authorList>
            <person name="Nowell W R."/>
        </authorList>
    </citation>
    <scope>NUCLEOTIDE SEQUENCE</scope>
</reference>
<feature type="domain" description="EGF-like" evidence="7">
    <location>
        <begin position="1"/>
        <end position="34"/>
    </location>
</feature>
<keyword evidence="3" id="KW-0677">Repeat</keyword>
<dbReference type="PROSITE" id="PS50026">
    <property type="entry name" value="EGF_3"/>
    <property type="match status" value="4"/>
</dbReference>
<dbReference type="InterPro" id="IPR013111">
    <property type="entry name" value="EGF_extracell"/>
</dbReference>
<feature type="compositionally biased region" description="Low complexity" evidence="6">
    <location>
        <begin position="130"/>
        <end position="148"/>
    </location>
</feature>
<feature type="disulfide bond" evidence="5">
    <location>
        <begin position="64"/>
        <end position="73"/>
    </location>
</feature>
<dbReference type="InterPro" id="IPR000742">
    <property type="entry name" value="EGF"/>
</dbReference>
<feature type="disulfide bond" evidence="5">
    <location>
        <begin position="24"/>
        <end position="33"/>
    </location>
</feature>
<evidence type="ECO:0000313" key="8">
    <source>
        <dbReference type="EMBL" id="CAF1354631.1"/>
    </source>
</evidence>
<dbReference type="SUPFAM" id="SSF57196">
    <property type="entry name" value="EGF/Laminin"/>
    <property type="match status" value="3"/>
</dbReference>
<evidence type="ECO:0000313" key="10">
    <source>
        <dbReference type="Proteomes" id="UP000663870"/>
    </source>
</evidence>
<feature type="domain" description="EGF-like" evidence="7">
    <location>
        <begin position="84"/>
        <end position="125"/>
    </location>
</feature>
<dbReference type="PROSITE" id="PS01186">
    <property type="entry name" value="EGF_2"/>
    <property type="match status" value="1"/>
</dbReference>
<comment type="caution">
    <text evidence="5">Lacks conserved residue(s) required for the propagation of feature annotation.</text>
</comment>
<dbReference type="Proteomes" id="UP000663854">
    <property type="component" value="Unassembled WGS sequence"/>
</dbReference>
<name>A0A816B6A6_9BILA</name>
<feature type="region of interest" description="Disordered" evidence="6">
    <location>
        <begin position="126"/>
        <end position="163"/>
    </location>
</feature>
<dbReference type="PANTHER" id="PTHR12916:SF4">
    <property type="entry name" value="UNINFLATABLE, ISOFORM C"/>
    <property type="match status" value="1"/>
</dbReference>
<organism evidence="9 10">
    <name type="scientific">Rotaria sordida</name>
    <dbReference type="NCBI Taxonomy" id="392033"/>
    <lineage>
        <taxon>Eukaryota</taxon>
        <taxon>Metazoa</taxon>
        <taxon>Spiralia</taxon>
        <taxon>Gnathifera</taxon>
        <taxon>Rotifera</taxon>
        <taxon>Eurotatoria</taxon>
        <taxon>Bdelloidea</taxon>
        <taxon>Philodinida</taxon>
        <taxon>Philodinidae</taxon>
        <taxon>Rotaria</taxon>
    </lineage>
</organism>
<feature type="disulfide bond" evidence="5">
    <location>
        <begin position="190"/>
        <end position="199"/>
    </location>
</feature>
<dbReference type="Proteomes" id="UP000663870">
    <property type="component" value="Unassembled WGS sequence"/>
</dbReference>
<evidence type="ECO:0000313" key="9">
    <source>
        <dbReference type="EMBL" id="CAF1603683.1"/>
    </source>
</evidence>
<evidence type="ECO:0000256" key="6">
    <source>
        <dbReference type="SAM" id="MobiDB-lite"/>
    </source>
</evidence>
<gene>
    <name evidence="9" type="ORF">JXQ802_LOCUS48598</name>
    <name evidence="8" type="ORF">PYM288_LOCUS32571</name>
</gene>
<keyword evidence="10" id="KW-1185">Reference proteome</keyword>
<feature type="domain" description="EGF-like" evidence="7">
    <location>
        <begin position="164"/>
        <end position="200"/>
    </location>
</feature>
<evidence type="ECO:0000256" key="2">
    <source>
        <dbReference type="ARBA" id="ARBA00022729"/>
    </source>
</evidence>
<dbReference type="SMART" id="SM00181">
    <property type="entry name" value="EGF"/>
    <property type="match status" value="4"/>
</dbReference>
<protein>
    <recommendedName>
        <fullName evidence="7">EGF-like domain-containing protein</fullName>
    </recommendedName>
</protein>
<dbReference type="PANTHER" id="PTHR12916">
    <property type="entry name" value="CYTOCHROME C OXIDASE POLYPEPTIDE VIC-2"/>
    <property type="match status" value="1"/>
</dbReference>
<dbReference type="EMBL" id="CAJNOL010005348">
    <property type="protein sequence ID" value="CAF1603683.1"/>
    <property type="molecule type" value="Genomic_DNA"/>
</dbReference>
<dbReference type="PROSITE" id="PS00022">
    <property type="entry name" value="EGF_1"/>
    <property type="match status" value="4"/>
</dbReference>
<comment type="caution">
    <text evidence="9">The sequence shown here is derived from an EMBL/GenBank/DDBJ whole genome shotgun (WGS) entry which is preliminary data.</text>
</comment>
<keyword evidence="4 5" id="KW-1015">Disulfide bond</keyword>
<dbReference type="EMBL" id="CAJNOH010003960">
    <property type="protein sequence ID" value="CAF1354631.1"/>
    <property type="molecule type" value="Genomic_DNA"/>
</dbReference>
<dbReference type="CDD" id="cd00054">
    <property type="entry name" value="EGF_CA"/>
    <property type="match status" value="1"/>
</dbReference>
<dbReference type="AlphaFoldDB" id="A0A816B6A6"/>
<dbReference type="InterPro" id="IPR000152">
    <property type="entry name" value="EGF-type_Asp/Asn_hydroxyl_site"/>
</dbReference>
<keyword evidence="2" id="KW-0732">Signal</keyword>
<feature type="domain" description="EGF-like" evidence="7">
    <location>
        <begin position="37"/>
        <end position="74"/>
    </location>
</feature>
<evidence type="ECO:0000256" key="5">
    <source>
        <dbReference type="PROSITE-ProRule" id="PRU00076"/>
    </source>
</evidence>
<feature type="disulfide bond" evidence="5">
    <location>
        <begin position="41"/>
        <end position="51"/>
    </location>
</feature>
<dbReference type="PROSITE" id="PS00010">
    <property type="entry name" value="ASX_HYDROXYL"/>
    <property type="match status" value="1"/>
</dbReference>
<evidence type="ECO:0000256" key="4">
    <source>
        <dbReference type="ARBA" id="ARBA00023157"/>
    </source>
</evidence>